<feature type="region of interest" description="Disordered" evidence="6">
    <location>
        <begin position="108"/>
        <end position="149"/>
    </location>
</feature>
<feature type="domain" description="Guanylate cyclase" evidence="8">
    <location>
        <begin position="1107"/>
        <end position="1239"/>
    </location>
</feature>
<evidence type="ECO:0000256" key="1">
    <source>
        <dbReference type="ARBA" id="ARBA00004196"/>
    </source>
</evidence>
<feature type="transmembrane region" description="Helical" evidence="7">
    <location>
        <begin position="1005"/>
        <end position="1026"/>
    </location>
</feature>
<dbReference type="Proteomes" id="UP000008743">
    <property type="component" value="Unassembled WGS sequence"/>
</dbReference>
<evidence type="ECO:0000256" key="7">
    <source>
        <dbReference type="SAM" id="Phobius"/>
    </source>
</evidence>
<dbReference type="SUPFAM" id="SSF55073">
    <property type="entry name" value="Nucleotide cyclase"/>
    <property type="match status" value="1"/>
</dbReference>
<evidence type="ECO:0000256" key="5">
    <source>
        <dbReference type="ARBA" id="ARBA00023136"/>
    </source>
</evidence>
<dbReference type="InParanoid" id="A0A0D2WGC7"/>
<feature type="compositionally biased region" description="Low complexity" evidence="6">
    <location>
        <begin position="478"/>
        <end position="496"/>
    </location>
</feature>
<dbReference type="PANTHER" id="PTHR43081:SF1">
    <property type="entry name" value="ADENYLATE CYCLASE, TERMINAL-DIFFERENTIATION SPECIFIC"/>
    <property type="match status" value="1"/>
</dbReference>
<evidence type="ECO:0000313" key="9">
    <source>
        <dbReference type="EMBL" id="KJE88455.1"/>
    </source>
</evidence>
<dbReference type="GO" id="GO:0003824">
    <property type="term" value="F:catalytic activity"/>
    <property type="evidence" value="ECO:0007669"/>
    <property type="project" value="UniProtKB-ARBA"/>
</dbReference>
<proteinExistence type="predicted"/>
<evidence type="ECO:0000256" key="4">
    <source>
        <dbReference type="ARBA" id="ARBA00022989"/>
    </source>
</evidence>
<dbReference type="EMBL" id="KE346360">
    <property type="protein sequence ID" value="KJE88455.1"/>
    <property type="molecule type" value="Genomic_DNA"/>
</dbReference>
<dbReference type="PROSITE" id="PS50125">
    <property type="entry name" value="GUANYLATE_CYCLASE_2"/>
    <property type="match status" value="1"/>
</dbReference>
<feature type="region of interest" description="Disordered" evidence="6">
    <location>
        <begin position="473"/>
        <end position="513"/>
    </location>
</feature>
<dbReference type="PANTHER" id="PTHR43081">
    <property type="entry name" value="ADENYLATE CYCLASE, TERMINAL-DIFFERENTIATION SPECIFIC-RELATED"/>
    <property type="match status" value="1"/>
</dbReference>
<feature type="compositionally biased region" description="Polar residues" evidence="6">
    <location>
        <begin position="116"/>
        <end position="134"/>
    </location>
</feature>
<dbReference type="GO" id="GO:0006171">
    <property type="term" value="P:cAMP biosynthetic process"/>
    <property type="evidence" value="ECO:0007669"/>
    <property type="project" value="TreeGrafter"/>
</dbReference>
<dbReference type="InterPro" id="IPR050697">
    <property type="entry name" value="Adenylyl/Guanylyl_Cyclase_3/4"/>
</dbReference>
<dbReference type="FunFam" id="3.30.70.1230:FF:000016">
    <property type="entry name" value="Adenylate/guanylate cyclase domain-containing protein"/>
    <property type="match status" value="1"/>
</dbReference>
<keyword evidence="4 7" id="KW-1133">Transmembrane helix</keyword>
<dbReference type="InterPro" id="IPR001054">
    <property type="entry name" value="A/G_cyclase"/>
</dbReference>
<reference evidence="10" key="1">
    <citation type="submission" date="2011-02" db="EMBL/GenBank/DDBJ databases">
        <title>The Genome Sequence of Capsaspora owczarzaki ATCC 30864.</title>
        <authorList>
            <person name="Russ C."/>
            <person name="Cuomo C."/>
            <person name="Burger G."/>
            <person name="Gray M.W."/>
            <person name="Holland P.W.H."/>
            <person name="King N."/>
            <person name="Lang F.B.F."/>
            <person name="Roger A.J."/>
            <person name="Ruiz-Trillo I."/>
            <person name="Young S.K."/>
            <person name="Zeng Q."/>
            <person name="Gargeya S."/>
            <person name="Alvarado L."/>
            <person name="Berlin A."/>
            <person name="Chapman S.B."/>
            <person name="Chen Z."/>
            <person name="Freedman E."/>
            <person name="Gellesch M."/>
            <person name="Goldberg J."/>
            <person name="Griggs A."/>
            <person name="Gujja S."/>
            <person name="Heilman E."/>
            <person name="Heiman D."/>
            <person name="Howarth C."/>
            <person name="Mehta T."/>
            <person name="Neiman D."/>
            <person name="Pearson M."/>
            <person name="Roberts A."/>
            <person name="Saif S."/>
            <person name="Shea T."/>
            <person name="Shenoy N."/>
            <person name="Sisk P."/>
            <person name="Stolte C."/>
            <person name="Sykes S."/>
            <person name="White J."/>
            <person name="Yandava C."/>
            <person name="Haas B."/>
            <person name="Nusbaum C."/>
            <person name="Birren B."/>
        </authorList>
    </citation>
    <scope>NUCLEOTIDE SEQUENCE</scope>
    <source>
        <strain evidence="10">ATCC 30864</strain>
    </source>
</reference>
<dbReference type="Gene3D" id="3.30.450.20">
    <property type="entry name" value="PAS domain"/>
    <property type="match status" value="2"/>
</dbReference>
<dbReference type="Pfam" id="PF00211">
    <property type="entry name" value="Guanylate_cyc"/>
    <property type="match status" value="1"/>
</dbReference>
<dbReference type="RefSeq" id="XP_004364981.2">
    <property type="nucleotide sequence ID" value="XM_004364924.2"/>
</dbReference>
<sequence>MTTRRSMLLDPAPPSDSSELTDESSLSHQLETQAQDPKSPGLDEAAAAAAAALATTSESLLLPASSSSTPTDGTSLAASQSETRFASQLMTRRHSYMASIVVTDHEGVESLHHDGSSGNTPTTTLRPEINSSVEPSPAVSDAEDSDDEVLQMKAPRTKDLSRFLDKHEPNIVEKRRPSYVISSTGQAQILEAHVPLAAKASSDLTAIPVTVQHRFSVDQFLPKAVPLHRLPSINQLDTVDVDTTRYSMNDPTRQSMLLEMPRKSTFIGNDSTLEAFREDSLVVAGEHQATDGGRRPVLHLSIRYTMTQADASRSVPKMQLELSEIQLANVSEELMASNPFVEFYLHLSASSEAVAATVPLVQHAPKDSALVRTTSTTKFNHAQANAPVADDTSITWRDILVFDWDGKRTRADRAEAPKDASSLQPATAKRSLSTSRSRYPILRGVIKCNTSQTSSTSLPPPPAAALSNNEAGAVTTMPSSPRLGSRSALGSSSDSSFEMQSLPRHHSARLSGTSKSQNQFGIAALLSSVAASPAFAQPAAANAMLSSSSLVQNTSVVSAVGEIVVRLANMRGDSVSSTWYRVTALHPILHDRSNSASLMPKHLLQNIKRRFGIHDRNMQSETVDLARVLHNNDPSKHKLWRKRCSLRTLIALFLCIFLIVAVATSVSITYTASKDQTLKTAAALLAAQAVSIDNQLGELLLPPLVTTTVAANMLHLMPSPNITVLAHAISSTFSQTDAMLNATLLYCATPTGLFVGAGLTGDNFDTPWIAIVDPSGGLVRDSYGVSTTCLPWDLNCQVYNTSNVLYPPAAYNATSRAWYALGITTTTPAWTSVYTFSSPVQAGISGVAPVRDPVSGEILYVVAIDLLLTGISSYMEGLDLQEGGLSMLLEPSTSNLIATSVNAPLEAGGSLVIAQHSVNQAVAEVSQGALCALCGCPRNGNYSWYCGALAPLHPYQQVETFTLSNDMLATVHLFRDLTGLEFILIVAVPQSVFLEGLNTAIGESIGAAAGITVGSCLLGFLILTLVTRQLMRTTKQLSEFSDMNFSSGVDESDLNAPIKEVSRVSKALLHMRASLRSFSKYVPLEVVQYLGHNNMVASLGGDRRFITIFFSDIADFTKISEKLDLDMLIELLGEYLEEMSTIVNSHGGMVDKYIGDAIMALWNVPVAKEGHPVLACSAALECHRRLAELRKAWVARGFPEVAARIGIHSGEAIAGNFGSKARLNYTAIGDAVNLASRLEGLNKSYGTYVMISQDTYAHVRDFFVCRPLDLVAVKGKALPVVVYELICHVAEATSDQITKAKLFTRAFEAYIARDFFGAQQLFVEYQQLVPDDEATKLQLENLTDLIHNPMRANLVRVMHEK</sequence>
<organism evidence="9 10">
    <name type="scientific">Capsaspora owczarzaki (strain ATCC 30864)</name>
    <dbReference type="NCBI Taxonomy" id="595528"/>
    <lineage>
        <taxon>Eukaryota</taxon>
        <taxon>Filasterea</taxon>
        <taxon>Capsaspora</taxon>
    </lineage>
</organism>
<accession>A0A0D2WGC7</accession>
<protein>
    <recommendedName>
        <fullName evidence="8">Guanylate cyclase domain-containing protein</fullName>
    </recommendedName>
</protein>
<dbReference type="CDD" id="cd07302">
    <property type="entry name" value="CHD"/>
    <property type="match status" value="1"/>
</dbReference>
<keyword evidence="10" id="KW-1185">Reference proteome</keyword>
<evidence type="ECO:0000259" key="8">
    <source>
        <dbReference type="PROSITE" id="PS50125"/>
    </source>
</evidence>
<feature type="compositionally biased region" description="Low complexity" evidence="6">
    <location>
        <begin position="15"/>
        <end position="27"/>
    </location>
</feature>
<feature type="compositionally biased region" description="Polar residues" evidence="6">
    <location>
        <begin position="421"/>
        <end position="435"/>
    </location>
</feature>
<name>A0A0D2WGC7_CAPO3</name>
<feature type="region of interest" description="Disordered" evidence="6">
    <location>
        <begin position="1"/>
        <end position="50"/>
    </location>
</feature>
<keyword evidence="3 7" id="KW-0812">Transmembrane</keyword>
<dbReference type="STRING" id="595528.A0A0D2WGC7"/>
<keyword evidence="5 7" id="KW-0472">Membrane</keyword>
<dbReference type="eggNOG" id="KOG1023">
    <property type="taxonomic scope" value="Eukaryota"/>
</dbReference>
<feature type="region of interest" description="Disordered" evidence="6">
    <location>
        <begin position="61"/>
        <end position="80"/>
    </location>
</feature>
<evidence type="ECO:0000256" key="3">
    <source>
        <dbReference type="ARBA" id="ARBA00022692"/>
    </source>
</evidence>
<dbReference type="OrthoDB" id="60033at2759"/>
<feature type="transmembrane region" description="Helical" evidence="7">
    <location>
        <begin position="646"/>
        <end position="670"/>
    </location>
</feature>
<feature type="compositionally biased region" description="Low complexity" evidence="6">
    <location>
        <begin position="61"/>
        <end position="71"/>
    </location>
</feature>
<dbReference type="SMART" id="SM00044">
    <property type="entry name" value="CYCc"/>
    <property type="match status" value="1"/>
</dbReference>
<gene>
    <name evidence="9" type="ORF">CAOG_000110</name>
</gene>
<dbReference type="GO" id="GO:0035556">
    <property type="term" value="P:intracellular signal transduction"/>
    <property type="evidence" value="ECO:0007669"/>
    <property type="project" value="InterPro"/>
</dbReference>
<dbReference type="PhylomeDB" id="A0A0D2WGC7"/>
<keyword evidence="2" id="KW-1003">Cell membrane</keyword>
<comment type="subcellular location">
    <subcellularLocation>
        <location evidence="1">Cell envelope</location>
    </subcellularLocation>
</comment>
<feature type="region of interest" description="Disordered" evidence="6">
    <location>
        <begin position="412"/>
        <end position="435"/>
    </location>
</feature>
<evidence type="ECO:0000313" key="10">
    <source>
        <dbReference type="Proteomes" id="UP000008743"/>
    </source>
</evidence>
<dbReference type="InterPro" id="IPR029787">
    <property type="entry name" value="Nucleotide_cyclase"/>
</dbReference>
<evidence type="ECO:0000256" key="6">
    <source>
        <dbReference type="SAM" id="MobiDB-lite"/>
    </source>
</evidence>
<evidence type="ECO:0000256" key="2">
    <source>
        <dbReference type="ARBA" id="ARBA00022475"/>
    </source>
</evidence>
<dbReference type="Gene3D" id="3.30.70.1230">
    <property type="entry name" value="Nucleotide cyclase"/>
    <property type="match status" value="1"/>
</dbReference>